<dbReference type="AlphaFoldDB" id="A0A1I8FFQ8"/>
<proteinExistence type="predicted"/>
<accession>A0A1I8FFQ8</accession>
<feature type="region of interest" description="Disordered" evidence="1">
    <location>
        <begin position="90"/>
        <end position="166"/>
    </location>
</feature>
<feature type="compositionally biased region" description="Low complexity" evidence="1">
    <location>
        <begin position="104"/>
        <end position="116"/>
    </location>
</feature>
<keyword evidence="2" id="KW-1185">Reference proteome</keyword>
<feature type="region of interest" description="Disordered" evidence="1">
    <location>
        <begin position="192"/>
        <end position="225"/>
    </location>
</feature>
<dbReference type="Proteomes" id="UP000095280">
    <property type="component" value="Unplaced"/>
</dbReference>
<organism evidence="2 3">
    <name type="scientific">Macrostomum lignano</name>
    <dbReference type="NCBI Taxonomy" id="282301"/>
    <lineage>
        <taxon>Eukaryota</taxon>
        <taxon>Metazoa</taxon>
        <taxon>Spiralia</taxon>
        <taxon>Lophotrochozoa</taxon>
        <taxon>Platyhelminthes</taxon>
        <taxon>Rhabditophora</taxon>
        <taxon>Macrostomorpha</taxon>
        <taxon>Macrostomida</taxon>
        <taxon>Macrostomidae</taxon>
        <taxon>Macrostomum</taxon>
    </lineage>
</organism>
<protein>
    <submittedName>
        <fullName evidence="3">Family with sequence similarity 177 member A1</fullName>
    </submittedName>
</protein>
<evidence type="ECO:0000313" key="2">
    <source>
        <dbReference type="Proteomes" id="UP000095280"/>
    </source>
</evidence>
<evidence type="ECO:0000256" key="1">
    <source>
        <dbReference type="SAM" id="MobiDB-lite"/>
    </source>
</evidence>
<feature type="compositionally biased region" description="Basic and acidic residues" evidence="1">
    <location>
        <begin position="117"/>
        <end position="128"/>
    </location>
</feature>
<dbReference type="WBParaSite" id="maker-unitig_31303-snap-gene-0.3-mRNA-1">
    <property type="protein sequence ID" value="maker-unitig_31303-snap-gene-0.3-mRNA-1"/>
    <property type="gene ID" value="maker-unitig_31303-snap-gene-0.3"/>
</dbReference>
<reference evidence="3" key="1">
    <citation type="submission" date="2016-11" db="UniProtKB">
        <authorList>
            <consortium name="WormBaseParasite"/>
        </authorList>
    </citation>
    <scope>IDENTIFICATION</scope>
</reference>
<evidence type="ECO:0000313" key="3">
    <source>
        <dbReference type="WBParaSite" id="maker-unitig_31303-snap-gene-0.3-mRNA-1"/>
    </source>
</evidence>
<feature type="compositionally biased region" description="Low complexity" evidence="1">
    <location>
        <begin position="207"/>
        <end position="225"/>
    </location>
</feature>
<name>A0A1I8FFQ8_9PLAT</name>
<sequence length="290" mass="30234">AEPHPLLHSRTAVNTGLTHLLPPQEAACGPLRQLLLHSLCYRLCRPALARAAQLPSCCPLRPPELATDPPLCSTCLATAAGTAALKMERPVTGGLRQRRSGCRSAAASPSLSGAAARTEDPDGRRLDVSKAATMTKGSMSQLFSSPSHRRRTKSSSTSGTSGENRACGCECGGPPQVQCHISPGTPTWIASRQQQHRRVSPPSPRVSGCKASLSSSSPGSTKTCAPTGAIADPAVVRGPDFNPVCGRRDAARLRIAPGEIGLLTDFLQRPAAGQCGGWRLGGWLQAEAGE</sequence>